<dbReference type="SUPFAM" id="SSF103025">
    <property type="entry name" value="Folate-binding domain"/>
    <property type="match status" value="1"/>
</dbReference>
<dbReference type="OMA" id="MPVQYPA"/>
<dbReference type="Gene3D" id="2.40.30.110">
    <property type="entry name" value="Aminomethyltransferase beta-barrel domains"/>
    <property type="match status" value="1"/>
</dbReference>
<feature type="domain" description="Aminomethyltransferase C-terminal" evidence="14">
    <location>
        <begin position="321"/>
        <end position="401"/>
    </location>
</feature>
<evidence type="ECO:0000256" key="6">
    <source>
        <dbReference type="ARBA" id="ARBA00022679"/>
    </source>
</evidence>
<comment type="subunit">
    <text evidence="3 12">The glycine cleavage system is composed of four proteins: P, T, L and H.</text>
</comment>
<keyword evidence="7 12" id="KW-0809">Transit peptide</keyword>
<dbReference type="InterPro" id="IPR029043">
    <property type="entry name" value="GcvT/YgfZ_C"/>
</dbReference>
<evidence type="ECO:0000256" key="9">
    <source>
        <dbReference type="ARBA" id="ARBA00031395"/>
    </source>
</evidence>
<evidence type="ECO:0000259" key="13">
    <source>
        <dbReference type="Pfam" id="PF01571"/>
    </source>
</evidence>
<dbReference type="OrthoDB" id="10263536at2759"/>
<dbReference type="InterPro" id="IPR027266">
    <property type="entry name" value="TrmE/GcvT-like"/>
</dbReference>
<dbReference type="Proteomes" id="UP000193685">
    <property type="component" value="Unassembled WGS sequence"/>
</dbReference>
<evidence type="ECO:0000256" key="4">
    <source>
        <dbReference type="ARBA" id="ARBA00012616"/>
    </source>
</evidence>
<dbReference type="NCBIfam" id="TIGR00528">
    <property type="entry name" value="gcvT"/>
    <property type="match status" value="1"/>
</dbReference>
<name>A0A1Y2EZ02_PROLT</name>
<evidence type="ECO:0000256" key="8">
    <source>
        <dbReference type="ARBA" id="ARBA00023128"/>
    </source>
</evidence>
<sequence length="407" mass="43259">MLARRTLPGLKPTFSKARLLATTPTAPLKRTPLYDLHVEHGGKMVPFAGFSMPVLYAAQSLTDSHLWTRTKAGLFDVSHMVQFHVRGKGAVGFLESVVPAGLQELQGFSGTLTVMMNEQGGIRDDLIITKHTDEDFYVVTNAACREKDLTYLNDALRAWNKQHDQHVSIDLMDNHALVALQGPQAAEALQDHTDTPLASLKFGNSGNASIDGVPCHVSRGGYTGEDGFEISIPNTYAAQITASLLADGGQARVALAGLGARDSLRLEAGMCLYGSDLDDTTTPNEAGLLWTIPKRRRQEANFPGASVVLQQLDKATGGPARKRVGLLIGAGGAPARAGALIIHPETGQQVGTVTSGCPSPSLGTNIAMGYVESAFSKVGTALGVKVRKNVGAATIAKMPFVPTRYYK</sequence>
<dbReference type="GO" id="GO:0008483">
    <property type="term" value="F:transaminase activity"/>
    <property type="evidence" value="ECO:0007669"/>
    <property type="project" value="UniProtKB-KW"/>
</dbReference>
<dbReference type="InterPro" id="IPR028896">
    <property type="entry name" value="GcvT/YgfZ/DmdA"/>
</dbReference>
<dbReference type="GO" id="GO:0006546">
    <property type="term" value="P:glycine catabolic process"/>
    <property type="evidence" value="ECO:0007669"/>
    <property type="project" value="InterPro"/>
</dbReference>
<dbReference type="NCBIfam" id="NF001567">
    <property type="entry name" value="PRK00389.1"/>
    <property type="match status" value="1"/>
</dbReference>
<reference evidence="15 16" key="1">
    <citation type="submission" date="2016-07" db="EMBL/GenBank/DDBJ databases">
        <title>Pervasive Adenine N6-methylation of Active Genes in Fungi.</title>
        <authorList>
            <consortium name="DOE Joint Genome Institute"/>
            <person name="Mondo S.J."/>
            <person name="Dannebaum R.O."/>
            <person name="Kuo R.C."/>
            <person name="Labutti K."/>
            <person name="Haridas S."/>
            <person name="Kuo A."/>
            <person name="Salamov A."/>
            <person name="Ahrendt S.R."/>
            <person name="Lipzen A."/>
            <person name="Sullivan W."/>
            <person name="Andreopoulos W.B."/>
            <person name="Clum A."/>
            <person name="Lindquist E."/>
            <person name="Daum C."/>
            <person name="Ramamoorthy G.K."/>
            <person name="Gryganskyi A."/>
            <person name="Culley D."/>
            <person name="Magnuson J.K."/>
            <person name="James T.Y."/>
            <person name="O'Malley M.A."/>
            <person name="Stajich J.E."/>
            <person name="Spatafora J.W."/>
            <person name="Visel A."/>
            <person name="Grigoriev I.V."/>
        </authorList>
    </citation>
    <scope>NUCLEOTIDE SEQUENCE [LARGE SCALE GENOMIC DNA]</scope>
    <source>
        <strain evidence="15 16">12-1054</strain>
    </source>
</reference>
<accession>A0A1Y2EZ02</accession>
<feature type="domain" description="GCVT N-terminal" evidence="13">
    <location>
        <begin position="33"/>
        <end position="294"/>
    </location>
</feature>
<dbReference type="Gene3D" id="3.30.1360.120">
    <property type="entry name" value="Probable tRNA modification gtpase trme, domain 1"/>
    <property type="match status" value="1"/>
</dbReference>
<feature type="binding site" evidence="11">
    <location>
        <position position="229"/>
    </location>
    <ligand>
        <name>substrate</name>
    </ligand>
</feature>
<evidence type="ECO:0000256" key="7">
    <source>
        <dbReference type="ARBA" id="ARBA00022946"/>
    </source>
</evidence>
<protein>
    <recommendedName>
        <fullName evidence="4 12">Aminomethyltransferase</fullName>
        <ecNumber evidence="4 12">2.1.2.10</ecNumber>
    </recommendedName>
    <alternativeName>
        <fullName evidence="9 12">Glycine cleavage system T protein</fullName>
    </alternativeName>
</protein>
<evidence type="ECO:0000313" key="16">
    <source>
        <dbReference type="Proteomes" id="UP000193685"/>
    </source>
</evidence>
<gene>
    <name evidence="15" type="ORF">BCR37DRAFT_164442</name>
</gene>
<dbReference type="EMBL" id="MCFI01000023">
    <property type="protein sequence ID" value="ORY76346.1"/>
    <property type="molecule type" value="Genomic_DNA"/>
</dbReference>
<dbReference type="STRING" id="56484.A0A1Y2EZ02"/>
<dbReference type="GeneID" id="63782811"/>
<dbReference type="SUPFAM" id="SSF101790">
    <property type="entry name" value="Aminomethyltransferase beta-barrel domain"/>
    <property type="match status" value="1"/>
</dbReference>
<evidence type="ECO:0000256" key="3">
    <source>
        <dbReference type="ARBA" id="ARBA00011690"/>
    </source>
</evidence>
<keyword evidence="16" id="KW-1185">Reference proteome</keyword>
<dbReference type="EC" id="2.1.2.10" evidence="4 12"/>
<dbReference type="Pfam" id="PF08669">
    <property type="entry name" value="GCV_T_C"/>
    <property type="match status" value="1"/>
</dbReference>
<evidence type="ECO:0000256" key="12">
    <source>
        <dbReference type="RuleBase" id="RU003981"/>
    </source>
</evidence>
<evidence type="ECO:0000256" key="10">
    <source>
        <dbReference type="ARBA" id="ARBA00047665"/>
    </source>
</evidence>
<dbReference type="InterPro" id="IPR006222">
    <property type="entry name" value="GCVT_N"/>
</dbReference>
<dbReference type="GO" id="GO:0005739">
    <property type="term" value="C:mitochondrion"/>
    <property type="evidence" value="ECO:0007669"/>
    <property type="project" value="UniProtKB-SubCell"/>
</dbReference>
<proteinExistence type="inferred from homology"/>
<dbReference type="PIRSF" id="PIRSF006487">
    <property type="entry name" value="GcvT"/>
    <property type="match status" value="1"/>
</dbReference>
<dbReference type="InterPro" id="IPR013977">
    <property type="entry name" value="GcvT_C"/>
</dbReference>
<evidence type="ECO:0000256" key="5">
    <source>
        <dbReference type="ARBA" id="ARBA00022576"/>
    </source>
</evidence>
<comment type="function">
    <text evidence="12">The glycine cleavage system catalyzes the degradation of glycine.</text>
</comment>
<comment type="caution">
    <text evidence="15">The sequence shown here is derived from an EMBL/GenBank/DDBJ whole genome shotgun (WGS) entry which is preliminary data.</text>
</comment>
<evidence type="ECO:0000256" key="11">
    <source>
        <dbReference type="PIRSR" id="PIRSR006487-1"/>
    </source>
</evidence>
<dbReference type="Gene3D" id="3.30.70.1400">
    <property type="entry name" value="Aminomethyltransferase beta-barrel domains"/>
    <property type="match status" value="1"/>
</dbReference>
<comment type="catalytic activity">
    <reaction evidence="10 12">
        <text>N(6)-[(R)-S(8)-aminomethyldihydrolipoyl]-L-lysyl-[protein] + (6S)-5,6,7,8-tetrahydrofolate = N(6)-[(R)-dihydrolipoyl]-L-lysyl-[protein] + (6R)-5,10-methylene-5,6,7,8-tetrahydrofolate + NH4(+)</text>
        <dbReference type="Rhea" id="RHEA:16945"/>
        <dbReference type="Rhea" id="RHEA-COMP:10475"/>
        <dbReference type="Rhea" id="RHEA-COMP:10492"/>
        <dbReference type="ChEBI" id="CHEBI:15636"/>
        <dbReference type="ChEBI" id="CHEBI:28938"/>
        <dbReference type="ChEBI" id="CHEBI:57453"/>
        <dbReference type="ChEBI" id="CHEBI:83100"/>
        <dbReference type="ChEBI" id="CHEBI:83143"/>
        <dbReference type="EC" id="2.1.2.10"/>
    </reaction>
</comment>
<evidence type="ECO:0000313" key="15">
    <source>
        <dbReference type="EMBL" id="ORY76346.1"/>
    </source>
</evidence>
<dbReference type="GO" id="GO:0004047">
    <property type="term" value="F:aminomethyltransferase activity"/>
    <property type="evidence" value="ECO:0007669"/>
    <property type="project" value="UniProtKB-EC"/>
</dbReference>
<dbReference type="FunFam" id="3.30.70.1400:FF:000001">
    <property type="entry name" value="Aminomethyltransferase"/>
    <property type="match status" value="1"/>
</dbReference>
<keyword evidence="5 12" id="KW-0032">Aminotransferase</keyword>
<evidence type="ECO:0000256" key="1">
    <source>
        <dbReference type="ARBA" id="ARBA00004173"/>
    </source>
</evidence>
<dbReference type="Pfam" id="PF01571">
    <property type="entry name" value="GCV_T"/>
    <property type="match status" value="1"/>
</dbReference>
<dbReference type="Gene3D" id="4.10.1250.10">
    <property type="entry name" value="Aminomethyltransferase fragment"/>
    <property type="match status" value="1"/>
</dbReference>
<dbReference type="FunFam" id="4.10.1250.10:FF:000002">
    <property type="entry name" value="Aminomethyltransferase"/>
    <property type="match status" value="1"/>
</dbReference>
<evidence type="ECO:0000259" key="14">
    <source>
        <dbReference type="Pfam" id="PF08669"/>
    </source>
</evidence>
<keyword evidence="6 12" id="KW-0808">Transferase</keyword>
<dbReference type="FunFam" id="2.40.30.110:FF:000002">
    <property type="entry name" value="Aminomethyltransferase"/>
    <property type="match status" value="1"/>
</dbReference>
<organism evidence="15 16">
    <name type="scientific">Protomyces lactucae-debilis</name>
    <dbReference type="NCBI Taxonomy" id="2754530"/>
    <lineage>
        <taxon>Eukaryota</taxon>
        <taxon>Fungi</taxon>
        <taxon>Dikarya</taxon>
        <taxon>Ascomycota</taxon>
        <taxon>Taphrinomycotina</taxon>
        <taxon>Taphrinomycetes</taxon>
        <taxon>Taphrinales</taxon>
        <taxon>Protomycetaceae</taxon>
        <taxon>Protomyces</taxon>
    </lineage>
</organism>
<dbReference type="PANTHER" id="PTHR43757:SF2">
    <property type="entry name" value="AMINOMETHYLTRANSFERASE, MITOCHONDRIAL"/>
    <property type="match status" value="1"/>
</dbReference>
<comment type="subcellular location">
    <subcellularLocation>
        <location evidence="1 12">Mitochondrion</location>
    </subcellularLocation>
</comment>
<comment type="similarity">
    <text evidence="2 12">Belongs to the GcvT family.</text>
</comment>
<dbReference type="AlphaFoldDB" id="A0A1Y2EZ02"/>
<keyword evidence="8 12" id="KW-0496">Mitochondrion</keyword>
<dbReference type="GO" id="GO:0005960">
    <property type="term" value="C:glycine cleavage complex"/>
    <property type="evidence" value="ECO:0007669"/>
    <property type="project" value="InterPro"/>
</dbReference>
<dbReference type="RefSeq" id="XP_040722609.1">
    <property type="nucleotide sequence ID" value="XM_040866212.1"/>
</dbReference>
<dbReference type="InterPro" id="IPR006223">
    <property type="entry name" value="GcvT"/>
</dbReference>
<dbReference type="PANTHER" id="PTHR43757">
    <property type="entry name" value="AMINOMETHYLTRANSFERASE"/>
    <property type="match status" value="1"/>
</dbReference>
<evidence type="ECO:0000256" key="2">
    <source>
        <dbReference type="ARBA" id="ARBA00008609"/>
    </source>
</evidence>